<dbReference type="InterPro" id="IPR012338">
    <property type="entry name" value="Beta-lactam/transpept-like"/>
</dbReference>
<sequence>MRIYNQIVFYIFTMILLICIPSIKVYGKDLDYIIKYDDVVLEKSISNDYILILPNSPNKDVNYSIYYKKDLTDDNWNFLKSDGILCNSMKGTKMGPKTMLFINKTSFNIEDYNIMISCDKVKSPTDNNINDYKKSFFYSPQLEFTIINTDATIFNYKRIFDSSYKWNITLDDSIKDIEDVKVSFRDSQKSYTLDYGIDKDNNNMLIILPPKDGYKLNENYSLKIDVKSSKKSYFQSFRYVSKRDEKWFGEYLKNNVSGTTKNILNNPDDYKLQLLYTEVTRDTNGVPYFDSYSYNMVDENYFYPASSIKLSSCLLSLEKINNLNIKNLDMYSTMDFSQSREVPTRETINSIYGYIKNILLYSDNYSFNKLYEFLGQEYYNEHLKKHGYNNTKIIHRLSKIFDYEDNKYSSEITFLDESGNPIYSQPEKYNSNNLFNTHPTGLTLGSCVQKDFSKKNSSSLKDLQGILSAVIFNDYFKNEYKYNLTHDDLVFLRKYLEKTDHKYLLYGGNPYSYKKNIHMLNKYGMAYGFFIDNGYFYDDTSKKEFLLTAVIYANKNGYLDDIYQYHSKSIPFLKEIGEVVLDYK</sequence>
<keyword evidence="1" id="KW-1133">Transmembrane helix</keyword>
<feature type="transmembrane region" description="Helical" evidence="1">
    <location>
        <begin position="7"/>
        <end position="27"/>
    </location>
</feature>
<accession>A0A9J6P259</accession>
<name>A0A9J6P259_9CLOT</name>
<evidence type="ECO:0000313" key="4">
    <source>
        <dbReference type="Proteomes" id="UP001056429"/>
    </source>
</evidence>
<evidence type="ECO:0000259" key="2">
    <source>
        <dbReference type="Pfam" id="PF13354"/>
    </source>
</evidence>
<dbReference type="RefSeq" id="WP_250859029.1">
    <property type="nucleotide sequence ID" value="NZ_JAGSOJ010000002.1"/>
</dbReference>
<keyword evidence="1" id="KW-0472">Membrane</keyword>
<dbReference type="GO" id="GO:0008800">
    <property type="term" value="F:beta-lactamase activity"/>
    <property type="evidence" value="ECO:0007669"/>
    <property type="project" value="InterPro"/>
</dbReference>
<keyword evidence="3" id="KW-0378">Hydrolase</keyword>
<keyword evidence="1" id="KW-0812">Transmembrane</keyword>
<keyword evidence="4" id="KW-1185">Reference proteome</keyword>
<dbReference type="Pfam" id="PF13354">
    <property type="entry name" value="Beta-lactamase2"/>
    <property type="match status" value="1"/>
</dbReference>
<reference evidence="3" key="2">
    <citation type="submission" date="2021-04" db="EMBL/GenBank/DDBJ databases">
        <authorList>
            <person name="Dong X."/>
        </authorList>
    </citation>
    <scope>NUCLEOTIDE SEQUENCE</scope>
    <source>
        <strain evidence="3">ZWT</strain>
    </source>
</reference>
<dbReference type="EMBL" id="JAGSOJ010000002">
    <property type="protein sequence ID" value="MCM1989981.1"/>
    <property type="molecule type" value="Genomic_DNA"/>
</dbReference>
<proteinExistence type="predicted"/>
<dbReference type="AlphaFoldDB" id="A0A9J6P259"/>
<dbReference type="GO" id="GO:0030655">
    <property type="term" value="P:beta-lactam antibiotic catabolic process"/>
    <property type="evidence" value="ECO:0007669"/>
    <property type="project" value="InterPro"/>
</dbReference>
<evidence type="ECO:0000256" key="1">
    <source>
        <dbReference type="SAM" id="Phobius"/>
    </source>
</evidence>
<dbReference type="InterPro" id="IPR045155">
    <property type="entry name" value="Beta-lactam_cat"/>
</dbReference>
<feature type="domain" description="Beta-lactamase class A catalytic" evidence="2">
    <location>
        <begin position="298"/>
        <end position="548"/>
    </location>
</feature>
<protein>
    <submittedName>
        <fullName evidence="3">Serine hydrolase</fullName>
    </submittedName>
</protein>
<dbReference type="Proteomes" id="UP001056429">
    <property type="component" value="Unassembled WGS sequence"/>
</dbReference>
<comment type="caution">
    <text evidence="3">The sequence shown here is derived from an EMBL/GenBank/DDBJ whole genome shotgun (WGS) entry which is preliminary data.</text>
</comment>
<dbReference type="Gene3D" id="3.40.710.10">
    <property type="entry name" value="DD-peptidase/beta-lactamase superfamily"/>
    <property type="match status" value="1"/>
</dbReference>
<organism evidence="3 4">
    <name type="scientific">Oceanirhabdus seepicola</name>
    <dbReference type="NCBI Taxonomy" id="2828781"/>
    <lineage>
        <taxon>Bacteria</taxon>
        <taxon>Bacillati</taxon>
        <taxon>Bacillota</taxon>
        <taxon>Clostridia</taxon>
        <taxon>Eubacteriales</taxon>
        <taxon>Clostridiaceae</taxon>
        <taxon>Oceanirhabdus</taxon>
    </lineage>
</organism>
<gene>
    <name evidence="3" type="ORF">KDK92_09525</name>
</gene>
<evidence type="ECO:0000313" key="3">
    <source>
        <dbReference type="EMBL" id="MCM1989981.1"/>
    </source>
</evidence>
<reference evidence="3" key="1">
    <citation type="journal article" date="2021" name="mSystems">
        <title>Bacteria and Archaea Synergistically Convert Glycine Betaine to Biogenic Methane in the Formosa Cold Seep of the South China Sea.</title>
        <authorList>
            <person name="Li L."/>
            <person name="Zhang W."/>
            <person name="Zhang S."/>
            <person name="Song L."/>
            <person name="Sun Q."/>
            <person name="Zhang H."/>
            <person name="Xiang H."/>
            <person name="Dong X."/>
        </authorList>
    </citation>
    <scope>NUCLEOTIDE SEQUENCE</scope>
    <source>
        <strain evidence="3">ZWT</strain>
    </source>
</reference>
<dbReference type="SUPFAM" id="SSF56601">
    <property type="entry name" value="beta-lactamase/transpeptidase-like"/>
    <property type="match status" value="1"/>
</dbReference>